<dbReference type="Gene3D" id="2.60.120.430">
    <property type="entry name" value="Galactose-binding lectin"/>
    <property type="match status" value="1"/>
</dbReference>
<dbReference type="Pfam" id="PF18962">
    <property type="entry name" value="Por_Secre_tail"/>
    <property type="match status" value="1"/>
</dbReference>
<dbReference type="InterPro" id="IPR003961">
    <property type="entry name" value="FN3_dom"/>
</dbReference>
<dbReference type="GO" id="GO:0016020">
    <property type="term" value="C:membrane"/>
    <property type="evidence" value="ECO:0007669"/>
    <property type="project" value="InterPro"/>
</dbReference>
<feature type="signal peptide" evidence="2">
    <location>
        <begin position="1"/>
        <end position="20"/>
    </location>
</feature>
<name>A0A4U5TS55_9FLAO</name>
<evidence type="ECO:0000259" key="3">
    <source>
        <dbReference type="PROSITE" id="PS50060"/>
    </source>
</evidence>
<dbReference type="PANTHER" id="PTHR23282">
    <property type="entry name" value="APICAL ENDOSOMAL GLYCOPROTEIN PRECURSOR"/>
    <property type="match status" value="1"/>
</dbReference>
<dbReference type="InterPro" id="IPR013320">
    <property type="entry name" value="ConA-like_dom_sf"/>
</dbReference>
<dbReference type="SUPFAM" id="SSF49899">
    <property type="entry name" value="Concanavalin A-like lectins/glucanases"/>
    <property type="match status" value="1"/>
</dbReference>
<dbReference type="NCBIfam" id="TIGR04183">
    <property type="entry name" value="Por_Secre_tail"/>
    <property type="match status" value="1"/>
</dbReference>
<dbReference type="Gene3D" id="2.60.40.10">
    <property type="entry name" value="Immunoglobulins"/>
    <property type="match status" value="2"/>
</dbReference>
<dbReference type="RefSeq" id="WP_138932276.1">
    <property type="nucleotide sequence ID" value="NZ_SWMU01000003.1"/>
</dbReference>
<protein>
    <submittedName>
        <fullName evidence="5">DUF4397 domain-containing protein</fullName>
    </submittedName>
</protein>
<keyword evidence="1 2" id="KW-0732">Signal</keyword>
<dbReference type="InterPro" id="IPR013783">
    <property type="entry name" value="Ig-like_fold"/>
</dbReference>
<dbReference type="OrthoDB" id="1113525at2"/>
<dbReference type="PROSITE" id="PS50060">
    <property type="entry name" value="MAM_2"/>
    <property type="match status" value="1"/>
</dbReference>
<comment type="caution">
    <text evidence="5">The sequence shown here is derived from an EMBL/GenBank/DDBJ whole genome shotgun (WGS) entry which is preliminary data.</text>
</comment>
<dbReference type="InterPro" id="IPR026444">
    <property type="entry name" value="Secre_tail"/>
</dbReference>
<dbReference type="SMART" id="SM00060">
    <property type="entry name" value="FN3"/>
    <property type="match status" value="2"/>
</dbReference>
<feature type="domain" description="MAM" evidence="3">
    <location>
        <begin position="670"/>
        <end position="841"/>
    </location>
</feature>
<dbReference type="InterPro" id="IPR000998">
    <property type="entry name" value="MAM_dom"/>
</dbReference>
<accession>A0A4U5TS55</accession>
<proteinExistence type="predicted"/>
<evidence type="ECO:0000259" key="4">
    <source>
        <dbReference type="PROSITE" id="PS50853"/>
    </source>
</evidence>
<dbReference type="CDD" id="cd00063">
    <property type="entry name" value="FN3"/>
    <property type="match status" value="2"/>
</dbReference>
<dbReference type="SUPFAM" id="SSF49854">
    <property type="entry name" value="Spermadhesin, CUB domain"/>
    <property type="match status" value="1"/>
</dbReference>
<feature type="chain" id="PRO_5021021585" evidence="2">
    <location>
        <begin position="21"/>
        <end position="1543"/>
    </location>
</feature>
<dbReference type="EMBL" id="SWMU01000003">
    <property type="protein sequence ID" value="TKS56158.1"/>
    <property type="molecule type" value="Genomic_DNA"/>
</dbReference>
<dbReference type="Proteomes" id="UP000306552">
    <property type="component" value="Unassembled WGS sequence"/>
</dbReference>
<evidence type="ECO:0000256" key="2">
    <source>
        <dbReference type="SAM" id="SignalP"/>
    </source>
</evidence>
<feature type="domain" description="Fibronectin type-III" evidence="4">
    <location>
        <begin position="841"/>
        <end position="938"/>
    </location>
</feature>
<dbReference type="GO" id="GO:0004553">
    <property type="term" value="F:hydrolase activity, hydrolyzing O-glycosyl compounds"/>
    <property type="evidence" value="ECO:0007669"/>
    <property type="project" value="UniProtKB-ARBA"/>
</dbReference>
<dbReference type="PROSITE" id="PS50853">
    <property type="entry name" value="FN3"/>
    <property type="match status" value="2"/>
</dbReference>
<dbReference type="Pfam" id="PF00629">
    <property type="entry name" value="MAM"/>
    <property type="match status" value="1"/>
</dbReference>
<keyword evidence="6" id="KW-1185">Reference proteome</keyword>
<dbReference type="PANTHER" id="PTHR23282:SF101">
    <property type="entry name" value="MAM DOMAIN-CONTAINING PROTEIN"/>
    <property type="match status" value="1"/>
</dbReference>
<organism evidence="5 6">
    <name type="scientific">Mesohalobacter halotolerans</name>
    <dbReference type="NCBI Taxonomy" id="1883405"/>
    <lineage>
        <taxon>Bacteria</taxon>
        <taxon>Pseudomonadati</taxon>
        <taxon>Bacteroidota</taxon>
        <taxon>Flavobacteriia</taxon>
        <taxon>Flavobacteriales</taxon>
        <taxon>Flavobacteriaceae</taxon>
        <taxon>Mesohalobacter</taxon>
    </lineage>
</organism>
<gene>
    <name evidence="5" type="ORF">FCN74_09090</name>
</gene>
<feature type="domain" description="Fibronectin type-III" evidence="4">
    <location>
        <begin position="557"/>
        <end position="649"/>
    </location>
</feature>
<dbReference type="InterPro" id="IPR035914">
    <property type="entry name" value="Sperma_CUB_dom_sf"/>
</dbReference>
<dbReference type="InterPro" id="IPR036116">
    <property type="entry name" value="FN3_sf"/>
</dbReference>
<evidence type="ECO:0000313" key="6">
    <source>
        <dbReference type="Proteomes" id="UP000306552"/>
    </source>
</evidence>
<reference evidence="5 6" key="1">
    <citation type="submission" date="2019-04" db="EMBL/GenBank/DDBJ databases">
        <title>Psychroflexus halotolerans sp. nov., isolated from a marine solar saltern.</title>
        <authorList>
            <person name="Feng X."/>
        </authorList>
    </citation>
    <scope>NUCLEOTIDE SEQUENCE [LARGE SCALE GENOMIC DNA]</scope>
    <source>
        <strain evidence="5 6">WDS2C27</strain>
    </source>
</reference>
<dbReference type="SMART" id="SM00137">
    <property type="entry name" value="MAM"/>
    <property type="match status" value="1"/>
</dbReference>
<dbReference type="Gene3D" id="2.60.120.200">
    <property type="match status" value="1"/>
</dbReference>
<dbReference type="InterPro" id="IPR056600">
    <property type="entry name" value="GBD_T9SS_assoc"/>
</dbReference>
<dbReference type="Pfam" id="PF23759">
    <property type="entry name" value="GBD_T9SS_assoc"/>
    <property type="match status" value="1"/>
</dbReference>
<dbReference type="Pfam" id="PF00041">
    <property type="entry name" value="fn3"/>
    <property type="match status" value="2"/>
</dbReference>
<sequence length="1543" mass="163917">MKKHYYLLMLSLMLALSSYAQTPVITSVVDACGSDGKFVELYVSGTVDMADYKLVRRSNANPWSNGVDIDLSALGSRTDEFVYVGRDIPTLETEFPSAGISTSNAIEDGSISHNGDDSYRLVEVAGDVVIDQFGGDIDGSGEPWEYGDSWVARNDGEGPNTTFTLSEWSFGTIDDLNAVGLCNDPGNPTLETVATSVGTYVPPASSNAGVDCSDPIVINALPFSTSDNTANYGDEYDNGSSDCSGFYMSGDDVVYSFTPSSDGNYNFLLSNLSDTWSGLHVMEGCIDDTPVCVGFEGNSNSNDRELDIDLTGGVTYYVVVATWAAPQSTSYDLDISENSCTDATVNYTVVNDCDNSGGFLIDVEVTDMGSANSLTVSNDQNANTIPVTNPSTVQVGPFTNGTDVVVTVVDDDDANCTLTSSALTQEACPPENDNCPEALPLSITSSNTNVTSLSTVAATETPLEIVDCDAFGNSGVWYTFTAPASNLEFESITGSPGITIFEGPDCDNLTELTGNCINNDSGSISGLTQGNDYYAMVWTDSGEASVEFSLYFIDCQEPTNLDAQNITTSSADLTWTAGDAETEWEVVWGDVNFDPLTEGTTVADDDGTLGVSLSGLNSGTPYEYYVKAICSGSSESNLAGPFAFSTLCDVVSAPLSENFDGSNFTPNPSGTFTYDQDALDPCFSRSPANDGDTFTWMAITGETGSASTGPSDDVSVGGNYMYTEASEGDAGDEAFLNLPQLDLSSLTNPFLTFFYHMFGDDMGTLSVEVKDVSDTSYNEVFSISGEQQSGNADAFIEQFVDLSAFSGQTVDIRFKAVRGPNFNSDIAIDEISVDEAPSCIKPQNLTTSNITPDSADLTWDEEPLSTATDGYQWLIMAEGDAPDPFNAIDSGSVNNGVFTVSVNGLSPDTNYDAYVRSNCGGGDISSWTSATSFTTSIAAVVLSPGNIESEAYCYDSNEFKEWLFESSDGSPLQIEFLQGSVEVNTFSGGTYDDLIIYDGQDDTGTVLFNSDVDNVTAADLTGLTLTANSGFMYITLDSDISNSCASGAQTEIQFEVSIPQFASVQVIHNSADPAANLVDVYLNGTLLLDDFEFRTATPFVDVPAGSPIDIDIAPGTSTDVSDSIFNLNTTLTADETYVVVANGVLDPAQFDDSVNTIDFDLDVFAGAQQASTNAGETSLLINHGSPDAPMVDVVETTLPPSTLADNMSYPEFQGYVDVPTADYVLNVETADNATVVATYEAPLQTLGLGDQAISVLASGFLDPSLNQNGAAFGLWVALPAGGDLVELPFVEPEPAAPAPDPTEDSANVISMFSGVYTDVPVDTWLTSWSSAQLADIQIQGNDTKLYTDLDFAGAETVTNPIDASGMDFFHIDVWSPDATTFRVKLVDLGSNVEGEIAFSIAQEEWVSLQIPLTDFADPAVVTDSNNLLTATNSIQQVIISGLPVGAVTAYVDNVYFSSTTVGTTEFDSNNFSFYPNPTASELNFHTTSQVESVKVYNMLGQQVMAETPNTVSPSLKVEALQAGTYIMNVTINGLSENFRFIKE</sequence>
<evidence type="ECO:0000256" key="1">
    <source>
        <dbReference type="ARBA" id="ARBA00022729"/>
    </source>
</evidence>
<dbReference type="SUPFAM" id="SSF49265">
    <property type="entry name" value="Fibronectin type III"/>
    <property type="match status" value="1"/>
</dbReference>
<dbReference type="Pfam" id="PF14344">
    <property type="entry name" value="DUF4397"/>
    <property type="match status" value="1"/>
</dbReference>
<evidence type="ECO:0000313" key="5">
    <source>
        <dbReference type="EMBL" id="TKS56158.1"/>
    </source>
</evidence>
<dbReference type="CDD" id="cd06263">
    <property type="entry name" value="MAM"/>
    <property type="match status" value="1"/>
</dbReference>
<dbReference type="InterPro" id="IPR025510">
    <property type="entry name" value="DUF4397"/>
</dbReference>
<dbReference type="GO" id="GO:0005975">
    <property type="term" value="P:carbohydrate metabolic process"/>
    <property type="evidence" value="ECO:0007669"/>
    <property type="project" value="UniProtKB-ARBA"/>
</dbReference>
<dbReference type="InterPro" id="IPR051560">
    <property type="entry name" value="MAM_domain-containing"/>
</dbReference>